<dbReference type="Proteomes" id="UP000642809">
    <property type="component" value="Unassembled WGS sequence"/>
</dbReference>
<evidence type="ECO:0000313" key="3">
    <source>
        <dbReference type="Proteomes" id="UP000642809"/>
    </source>
</evidence>
<reference evidence="2" key="1">
    <citation type="journal article" date="2014" name="Int. J. Syst. Evol. Microbiol.">
        <title>Complete genome sequence of Corynebacterium casei LMG S-19264T (=DSM 44701T), isolated from a smear-ripened cheese.</title>
        <authorList>
            <consortium name="US DOE Joint Genome Institute (JGI-PGF)"/>
            <person name="Walter F."/>
            <person name="Albersmeier A."/>
            <person name="Kalinowski J."/>
            <person name="Ruckert C."/>
        </authorList>
    </citation>
    <scope>NUCLEOTIDE SEQUENCE</scope>
    <source>
        <strain evidence="2">KCTC 23224</strain>
    </source>
</reference>
<dbReference type="InterPro" id="IPR010093">
    <property type="entry name" value="SinI_DNA-bd"/>
</dbReference>
<name>A0A8J3D1E5_9BACT</name>
<reference evidence="2" key="2">
    <citation type="submission" date="2020-09" db="EMBL/GenBank/DDBJ databases">
        <authorList>
            <person name="Sun Q."/>
            <person name="Kim S."/>
        </authorList>
    </citation>
    <scope>NUCLEOTIDE SEQUENCE</scope>
    <source>
        <strain evidence="2">KCTC 23224</strain>
    </source>
</reference>
<dbReference type="GO" id="GO:0003677">
    <property type="term" value="F:DNA binding"/>
    <property type="evidence" value="ECO:0007669"/>
    <property type="project" value="InterPro"/>
</dbReference>
<evidence type="ECO:0000313" key="2">
    <source>
        <dbReference type="EMBL" id="GHB53723.1"/>
    </source>
</evidence>
<dbReference type="NCBIfam" id="TIGR01764">
    <property type="entry name" value="excise"/>
    <property type="match status" value="1"/>
</dbReference>
<dbReference type="InterPro" id="IPR009061">
    <property type="entry name" value="DNA-bd_dom_put_sf"/>
</dbReference>
<evidence type="ECO:0000259" key="1">
    <source>
        <dbReference type="Pfam" id="PF12728"/>
    </source>
</evidence>
<dbReference type="RefSeq" id="WP_189586721.1">
    <property type="nucleotide sequence ID" value="NZ_BMYF01000039.1"/>
</dbReference>
<feature type="domain" description="Helix-turn-helix" evidence="1">
    <location>
        <begin position="43"/>
        <end position="92"/>
    </location>
</feature>
<keyword evidence="3" id="KW-1185">Reference proteome</keyword>
<dbReference type="EMBL" id="BMYF01000039">
    <property type="protein sequence ID" value="GHB53723.1"/>
    <property type="molecule type" value="Genomic_DNA"/>
</dbReference>
<organism evidence="2 3">
    <name type="scientific">Mongoliitalea lutea</name>
    <dbReference type="NCBI Taxonomy" id="849756"/>
    <lineage>
        <taxon>Bacteria</taxon>
        <taxon>Pseudomonadati</taxon>
        <taxon>Bacteroidota</taxon>
        <taxon>Cytophagia</taxon>
        <taxon>Cytophagales</taxon>
        <taxon>Cyclobacteriaceae</taxon>
        <taxon>Mongoliitalea</taxon>
    </lineage>
</organism>
<dbReference type="SUPFAM" id="SSF46955">
    <property type="entry name" value="Putative DNA-binding domain"/>
    <property type="match status" value="1"/>
</dbReference>
<accession>A0A8J3D1E5</accession>
<dbReference type="AlphaFoldDB" id="A0A8J3D1E5"/>
<comment type="caution">
    <text evidence="2">The sequence shown here is derived from an EMBL/GenBank/DDBJ whole genome shotgun (WGS) entry which is preliminary data.</text>
</comment>
<dbReference type="InterPro" id="IPR041657">
    <property type="entry name" value="HTH_17"/>
</dbReference>
<gene>
    <name evidence="2" type="ORF">GCM10008106_37620</name>
</gene>
<sequence length="119" mass="13367">MHNLVLSPIDPEKLIESISERVTAKILKAVNFEKNSGENPEQVLTIQQAAEFLNLTVPTMYSKSSKGELPVMKRGKRLYFSKQELTKYLQAGRKQSFADVEAEADAYLSNNKLGLKHGK</sequence>
<protein>
    <recommendedName>
        <fullName evidence="1">Helix-turn-helix domain-containing protein</fullName>
    </recommendedName>
</protein>
<dbReference type="Pfam" id="PF12728">
    <property type="entry name" value="HTH_17"/>
    <property type="match status" value="1"/>
</dbReference>
<proteinExistence type="predicted"/>